<reference evidence="2 3" key="1">
    <citation type="submission" date="2016-03" db="EMBL/GenBank/DDBJ databases">
        <title>Chemosynthetic sulphur-oxidizing symbionts of marine invertebrate animals are capable of nitrogen fixation.</title>
        <authorList>
            <person name="Petersen J.M."/>
            <person name="Kemper A."/>
            <person name="Gruber-Vodicka H."/>
            <person name="Cardini U."/>
            <person name="Geest Mvander."/>
            <person name="Kleiner M."/>
            <person name="Bulgheresi S."/>
            <person name="Fussmann M."/>
            <person name="Herbold C."/>
            <person name="Seah B.K.B."/>
            <person name="Antony C.Paul."/>
            <person name="Liu D."/>
            <person name="Belitz A."/>
            <person name="Weber M."/>
        </authorList>
    </citation>
    <scope>NUCLEOTIDE SEQUENCE [LARGE SCALE GENOMIC DNA]</scope>
    <source>
        <strain evidence="2">G_D</strain>
    </source>
</reference>
<keyword evidence="1" id="KW-0812">Transmembrane</keyword>
<feature type="transmembrane region" description="Helical" evidence="1">
    <location>
        <begin position="7"/>
        <end position="26"/>
    </location>
</feature>
<name>A0A1E2UTE2_9GAMM</name>
<evidence type="ECO:0000313" key="2">
    <source>
        <dbReference type="EMBL" id="ODB98029.1"/>
    </source>
</evidence>
<dbReference type="Proteomes" id="UP000094849">
    <property type="component" value="Unassembled WGS sequence"/>
</dbReference>
<proteinExistence type="predicted"/>
<dbReference type="STRING" id="1818881.A3196_15445"/>
<comment type="caution">
    <text evidence="2">The sequence shown here is derived from an EMBL/GenBank/DDBJ whole genome shotgun (WGS) entry which is preliminary data.</text>
</comment>
<organism evidence="2 3">
    <name type="scientific">Candidatus Thiodiazotropha endoloripes</name>
    <dbReference type="NCBI Taxonomy" id="1818881"/>
    <lineage>
        <taxon>Bacteria</taxon>
        <taxon>Pseudomonadati</taxon>
        <taxon>Pseudomonadota</taxon>
        <taxon>Gammaproteobacteria</taxon>
        <taxon>Chromatiales</taxon>
        <taxon>Sedimenticolaceae</taxon>
        <taxon>Candidatus Thiodiazotropha</taxon>
    </lineage>
</organism>
<keyword evidence="3" id="KW-1185">Reference proteome</keyword>
<evidence type="ECO:0000313" key="3">
    <source>
        <dbReference type="Proteomes" id="UP000094849"/>
    </source>
</evidence>
<keyword evidence="1" id="KW-1133">Transmembrane helix</keyword>
<gene>
    <name evidence="2" type="ORF">A3196_15445</name>
</gene>
<dbReference type="AlphaFoldDB" id="A0A1E2UTE2"/>
<feature type="transmembrane region" description="Helical" evidence="1">
    <location>
        <begin position="70"/>
        <end position="91"/>
    </location>
</feature>
<keyword evidence="1" id="KW-0472">Membrane</keyword>
<sequence>MVKLLKSIGWGFCFSVVFAIAIFILGSSQLSNFYIESASSTIFIMDKIIPSSFVYLLFPDGGGPAGVGLIISSAIIQWGFILSVIVYFLIYRRGSPNQPIKPTQ</sequence>
<accession>A0A1E2UTE2</accession>
<dbReference type="EMBL" id="LVJZ01000003">
    <property type="protein sequence ID" value="ODB98029.1"/>
    <property type="molecule type" value="Genomic_DNA"/>
</dbReference>
<evidence type="ECO:0000256" key="1">
    <source>
        <dbReference type="SAM" id="Phobius"/>
    </source>
</evidence>
<protein>
    <submittedName>
        <fullName evidence="2">Uncharacterized protein</fullName>
    </submittedName>
</protein>